<dbReference type="InterPro" id="IPR040138">
    <property type="entry name" value="MIER/MTA"/>
</dbReference>
<evidence type="ECO:0000256" key="9">
    <source>
        <dbReference type="ARBA" id="ARBA00023242"/>
    </source>
</evidence>
<dbReference type="PANTHER" id="PTHR10865:SF28">
    <property type="entry name" value="ELM2 DOMAIN-CONTAINING PROTEIN"/>
    <property type="match status" value="1"/>
</dbReference>
<name>A0A7R9LZV9_9ACAR</name>
<keyword evidence="9" id="KW-0539">Nucleus</keyword>
<feature type="compositionally biased region" description="Acidic residues" evidence="10">
    <location>
        <begin position="143"/>
        <end position="156"/>
    </location>
</feature>
<comment type="subcellular location">
    <subcellularLocation>
        <location evidence="1">Nucleus</location>
    </subcellularLocation>
</comment>
<dbReference type="OrthoDB" id="5916873at2759"/>
<dbReference type="EMBL" id="CAJPVJ010004412">
    <property type="protein sequence ID" value="CAG2168586.1"/>
    <property type="molecule type" value="Genomic_DNA"/>
</dbReference>
<keyword evidence="5" id="KW-0862">Zinc</keyword>
<gene>
    <name evidence="13" type="ORF">ONB1V03_LOCUS8074</name>
</gene>
<evidence type="ECO:0000256" key="7">
    <source>
        <dbReference type="ARBA" id="ARBA00023125"/>
    </source>
</evidence>
<dbReference type="Gene3D" id="1.10.10.60">
    <property type="entry name" value="Homeodomain-like"/>
    <property type="match status" value="1"/>
</dbReference>
<accession>A0A7R9LZV9</accession>
<feature type="domain" description="SANT" evidence="12">
    <location>
        <begin position="269"/>
        <end position="321"/>
    </location>
</feature>
<dbReference type="CDD" id="cd11661">
    <property type="entry name" value="SANT_MTA3_like"/>
    <property type="match status" value="1"/>
</dbReference>
<evidence type="ECO:0000256" key="5">
    <source>
        <dbReference type="ARBA" id="ARBA00022833"/>
    </source>
</evidence>
<dbReference type="FunFam" id="1.10.10.60:FF:000012">
    <property type="entry name" value="Metastasis-associated 1 family, member 3"/>
    <property type="match status" value="1"/>
</dbReference>
<evidence type="ECO:0000313" key="13">
    <source>
        <dbReference type="EMBL" id="CAD7650956.1"/>
    </source>
</evidence>
<dbReference type="InterPro" id="IPR001005">
    <property type="entry name" value="SANT/Myb"/>
</dbReference>
<dbReference type="Proteomes" id="UP000728032">
    <property type="component" value="Unassembled WGS sequence"/>
</dbReference>
<evidence type="ECO:0000256" key="4">
    <source>
        <dbReference type="ARBA" id="ARBA00022771"/>
    </source>
</evidence>
<evidence type="ECO:0000256" key="3">
    <source>
        <dbReference type="ARBA" id="ARBA00022723"/>
    </source>
</evidence>
<keyword evidence="6" id="KW-0805">Transcription regulation</keyword>
<dbReference type="SMART" id="SM01189">
    <property type="entry name" value="ELM2"/>
    <property type="match status" value="1"/>
</dbReference>
<feature type="compositionally biased region" description="Low complexity" evidence="10">
    <location>
        <begin position="521"/>
        <end position="538"/>
    </location>
</feature>
<dbReference type="PROSITE" id="PS51293">
    <property type="entry name" value="SANT"/>
    <property type="match status" value="1"/>
</dbReference>
<feature type="region of interest" description="Disordered" evidence="10">
    <location>
        <begin position="360"/>
        <end position="403"/>
    </location>
</feature>
<dbReference type="Pfam" id="PF01448">
    <property type="entry name" value="ELM2"/>
    <property type="match status" value="1"/>
</dbReference>
<dbReference type="GO" id="GO:0042826">
    <property type="term" value="F:histone deacetylase binding"/>
    <property type="evidence" value="ECO:0007669"/>
    <property type="project" value="TreeGrafter"/>
</dbReference>
<dbReference type="InterPro" id="IPR045787">
    <property type="entry name" value="MIER1/3_C"/>
</dbReference>
<dbReference type="Gene3D" id="4.10.1240.50">
    <property type="match status" value="1"/>
</dbReference>
<evidence type="ECO:0000256" key="1">
    <source>
        <dbReference type="ARBA" id="ARBA00004123"/>
    </source>
</evidence>
<dbReference type="AlphaFoldDB" id="A0A7R9LZV9"/>
<dbReference type="GO" id="GO:0000122">
    <property type="term" value="P:negative regulation of transcription by RNA polymerase II"/>
    <property type="evidence" value="ECO:0007669"/>
    <property type="project" value="TreeGrafter"/>
</dbReference>
<feature type="compositionally biased region" description="Low complexity" evidence="10">
    <location>
        <begin position="1"/>
        <end position="13"/>
    </location>
</feature>
<evidence type="ECO:0008006" key="15">
    <source>
        <dbReference type="Google" id="ProtNLM"/>
    </source>
</evidence>
<evidence type="ECO:0000259" key="12">
    <source>
        <dbReference type="PROSITE" id="PS51293"/>
    </source>
</evidence>
<evidence type="ECO:0000256" key="2">
    <source>
        <dbReference type="ARBA" id="ARBA00022491"/>
    </source>
</evidence>
<dbReference type="SUPFAM" id="SSF46689">
    <property type="entry name" value="Homeodomain-like"/>
    <property type="match status" value="1"/>
</dbReference>
<dbReference type="GO" id="GO:0005654">
    <property type="term" value="C:nucleoplasm"/>
    <property type="evidence" value="ECO:0007669"/>
    <property type="project" value="TreeGrafter"/>
</dbReference>
<evidence type="ECO:0000256" key="8">
    <source>
        <dbReference type="ARBA" id="ARBA00023163"/>
    </source>
</evidence>
<keyword evidence="8" id="KW-0804">Transcription</keyword>
<feature type="region of interest" description="Disordered" evidence="10">
    <location>
        <begin position="1"/>
        <end position="63"/>
    </location>
</feature>
<dbReference type="SMART" id="SM00717">
    <property type="entry name" value="SANT"/>
    <property type="match status" value="1"/>
</dbReference>
<dbReference type="InterPro" id="IPR000949">
    <property type="entry name" value="ELM2_dom"/>
</dbReference>
<dbReference type="GO" id="GO:0003714">
    <property type="term" value="F:transcription corepressor activity"/>
    <property type="evidence" value="ECO:0007669"/>
    <property type="project" value="TreeGrafter"/>
</dbReference>
<dbReference type="PANTHER" id="PTHR10865">
    <property type="entry name" value="METASTASIS-ASSOCIATED PROTEIN AND MESODERM INDUCTION EARLY RESPONSE PROTEIN"/>
    <property type="match status" value="1"/>
</dbReference>
<organism evidence="13">
    <name type="scientific">Oppiella nova</name>
    <dbReference type="NCBI Taxonomy" id="334625"/>
    <lineage>
        <taxon>Eukaryota</taxon>
        <taxon>Metazoa</taxon>
        <taxon>Ecdysozoa</taxon>
        <taxon>Arthropoda</taxon>
        <taxon>Chelicerata</taxon>
        <taxon>Arachnida</taxon>
        <taxon>Acari</taxon>
        <taxon>Acariformes</taxon>
        <taxon>Sarcoptiformes</taxon>
        <taxon>Oribatida</taxon>
        <taxon>Brachypylina</taxon>
        <taxon>Oppioidea</taxon>
        <taxon>Oppiidae</taxon>
        <taxon>Oppiella</taxon>
    </lineage>
</organism>
<dbReference type="PROSITE" id="PS51156">
    <property type="entry name" value="ELM2"/>
    <property type="match status" value="1"/>
</dbReference>
<protein>
    <recommendedName>
        <fullName evidence="15">Mesoderm induction early response protein 1</fullName>
    </recommendedName>
</protein>
<feature type="domain" description="ELM2" evidence="11">
    <location>
        <begin position="161"/>
        <end position="262"/>
    </location>
</feature>
<sequence length="538" mass="59654">MSAPQPSASESSAGTDSDQDFDPSADMLVNDFDDEHTLDEEEAITDDANGEEEIDDLQKEGEMPLEELLALYGYTDKVGSSSDKSVERAEATSTTPTTESNAHSAPELHSNSNPNTSQLIGVSHLRSSQPFTHMNNQNMVSDSSDDESDEDFSANEEDWRRTIQVGSDYQASIPEGLSHYDGAPAYENEDRLLWNPSFLTDKDIEEYLIKFSQSEESTEEDVVSTTLLPTGSHIRDDEQALYLLHQCGHNVEEAIRRKKTTPNLPAVNESMSSWSEEECKAFEAGLRSYGKDFHLVQQNKVRTRSVEELVQFYYLWKKTERHDVFATKFRLEKKKYSLHPGTTDYMDRFLDEQENMALTNMSSSSSSLNNIQSSNKQQLHPSFRSSPSIQNLTSSPHKSDHILMDDLSPHYANINSLCDTGSTNSSHISGATIGSYVNGYYKKSDSSSDSVLCSVGSGANAAKVCHSVNSHHNPHLTSDWVAQQQQSVTTSNTTTSAQTTATELNPEFIRRQPISSTTLINDNKINSNSNNSNASNSG</sequence>
<dbReference type="EMBL" id="OC919237">
    <property type="protein sequence ID" value="CAD7650956.1"/>
    <property type="molecule type" value="Genomic_DNA"/>
</dbReference>
<keyword evidence="4" id="KW-0863">Zinc-finger</keyword>
<dbReference type="GO" id="GO:0008270">
    <property type="term" value="F:zinc ion binding"/>
    <property type="evidence" value="ECO:0007669"/>
    <property type="project" value="UniProtKB-KW"/>
</dbReference>
<evidence type="ECO:0000256" key="6">
    <source>
        <dbReference type="ARBA" id="ARBA00023015"/>
    </source>
</evidence>
<evidence type="ECO:0000256" key="10">
    <source>
        <dbReference type="SAM" id="MobiDB-lite"/>
    </source>
</evidence>
<keyword evidence="14" id="KW-1185">Reference proteome</keyword>
<evidence type="ECO:0000313" key="14">
    <source>
        <dbReference type="Proteomes" id="UP000728032"/>
    </source>
</evidence>
<reference evidence="13" key="1">
    <citation type="submission" date="2020-11" db="EMBL/GenBank/DDBJ databases">
        <authorList>
            <person name="Tran Van P."/>
        </authorList>
    </citation>
    <scope>NUCLEOTIDE SEQUENCE</scope>
</reference>
<feature type="compositionally biased region" description="Polar residues" evidence="10">
    <location>
        <begin position="376"/>
        <end position="396"/>
    </location>
</feature>
<dbReference type="InterPro" id="IPR009057">
    <property type="entry name" value="Homeodomain-like_sf"/>
</dbReference>
<evidence type="ECO:0000259" key="11">
    <source>
        <dbReference type="PROSITE" id="PS51156"/>
    </source>
</evidence>
<feature type="compositionally biased region" description="Polar residues" evidence="10">
    <location>
        <begin position="109"/>
        <end position="140"/>
    </location>
</feature>
<dbReference type="GO" id="GO:0003677">
    <property type="term" value="F:DNA binding"/>
    <property type="evidence" value="ECO:0007669"/>
    <property type="project" value="UniProtKB-KW"/>
</dbReference>
<dbReference type="InterPro" id="IPR017884">
    <property type="entry name" value="SANT_dom"/>
</dbReference>
<keyword evidence="7" id="KW-0238">DNA-binding</keyword>
<feature type="compositionally biased region" description="Low complexity" evidence="10">
    <location>
        <begin position="91"/>
        <end position="100"/>
    </location>
</feature>
<feature type="region of interest" description="Disordered" evidence="10">
    <location>
        <begin position="77"/>
        <end position="156"/>
    </location>
</feature>
<feature type="compositionally biased region" description="Acidic residues" evidence="10">
    <location>
        <begin position="31"/>
        <end position="55"/>
    </location>
</feature>
<feature type="region of interest" description="Disordered" evidence="10">
    <location>
        <begin position="514"/>
        <end position="538"/>
    </location>
</feature>
<proteinExistence type="predicted"/>
<dbReference type="Pfam" id="PF19426">
    <property type="entry name" value="MIER1_3_C"/>
    <property type="match status" value="1"/>
</dbReference>
<keyword evidence="2" id="KW-0678">Repressor</keyword>
<keyword evidence="3" id="KW-0479">Metal-binding</keyword>
<feature type="compositionally biased region" description="Low complexity" evidence="10">
    <location>
        <begin position="360"/>
        <end position="375"/>
    </location>
</feature>